<organism evidence="1">
    <name type="scientific">Siphoviridae sp. ctF2K4</name>
    <dbReference type="NCBI Taxonomy" id="2825401"/>
    <lineage>
        <taxon>Viruses</taxon>
        <taxon>Duplodnaviria</taxon>
        <taxon>Heunggongvirae</taxon>
        <taxon>Uroviricota</taxon>
        <taxon>Caudoviricetes</taxon>
    </lineage>
</organism>
<protein>
    <submittedName>
        <fullName evidence="1">Uncharacterized protein</fullName>
    </submittedName>
</protein>
<name>A0A8S5VEZ8_9CAUD</name>
<reference evidence="1" key="1">
    <citation type="journal article" date="2021" name="Proc. Natl. Acad. Sci. U.S.A.">
        <title>A Catalog of Tens of Thousands of Viruses from Human Metagenomes Reveals Hidden Associations with Chronic Diseases.</title>
        <authorList>
            <person name="Tisza M.J."/>
            <person name="Buck C.B."/>
        </authorList>
    </citation>
    <scope>NUCLEOTIDE SEQUENCE</scope>
    <source>
        <strain evidence="1">CtF2K4</strain>
    </source>
</reference>
<evidence type="ECO:0000313" key="1">
    <source>
        <dbReference type="EMBL" id="DAG05330.1"/>
    </source>
</evidence>
<proteinExistence type="predicted"/>
<accession>A0A8S5VEZ8</accession>
<sequence length="65" mass="7641">MEIYISAFTNEELEKIDEICFNELGGMTYRNPDELIAQSFRNYYYGKTKSRVGNAIVNYFKKELA</sequence>
<dbReference type="EMBL" id="BK016256">
    <property type="protein sequence ID" value="DAG05330.1"/>
    <property type="molecule type" value="Genomic_DNA"/>
</dbReference>